<evidence type="ECO:0000256" key="6">
    <source>
        <dbReference type="ARBA" id="ARBA00022490"/>
    </source>
</evidence>
<evidence type="ECO:0000256" key="3">
    <source>
        <dbReference type="ARBA" id="ARBA00006602"/>
    </source>
</evidence>
<keyword evidence="12" id="KW-0282">Flagellum</keyword>
<keyword evidence="12" id="KW-0969">Cilium</keyword>
<dbReference type="PANTHER" id="PTHR34982">
    <property type="entry name" value="YOP PROTEINS TRANSLOCATION PROTEIN L"/>
    <property type="match status" value="1"/>
</dbReference>
<evidence type="ECO:0000256" key="5">
    <source>
        <dbReference type="ARBA" id="ARBA00022448"/>
    </source>
</evidence>
<dbReference type="GO" id="GO:0003774">
    <property type="term" value="F:cytoskeletal motor activity"/>
    <property type="evidence" value="ECO:0007669"/>
    <property type="project" value="InterPro"/>
</dbReference>
<evidence type="ECO:0000256" key="8">
    <source>
        <dbReference type="ARBA" id="ARBA00022927"/>
    </source>
</evidence>
<sequence>MSEFQPMQAEQDEGQWRRWRMGELSQRKQVAADPQERRRQAEHRRELQRRAEFELERQHALEQARQEGYEQGLAAGREAGHAEGLALGREAGREELREQTRDALGPMSGLLQTFHDALQDLDDLVADELVELALETGRQLAGEALKARPHQVVQLVHKLLQDEPLLTGQPRLWLHPLDHELVVQELGDEFAAAGWALQPDDQLSRGGCRVTCTSGELDATRESRWQSVISRVRRPRSRRTTAGGQQQ</sequence>
<evidence type="ECO:0000313" key="12">
    <source>
        <dbReference type="EMBL" id="MBN7795829.1"/>
    </source>
</evidence>
<dbReference type="GO" id="GO:0005829">
    <property type="term" value="C:cytosol"/>
    <property type="evidence" value="ECO:0007669"/>
    <property type="project" value="TreeGrafter"/>
</dbReference>
<keyword evidence="6" id="KW-0963">Cytoplasm</keyword>
<dbReference type="Pfam" id="PF02108">
    <property type="entry name" value="FliH"/>
    <property type="match status" value="1"/>
</dbReference>
<accession>A0A939DD20</accession>
<evidence type="ECO:0000256" key="4">
    <source>
        <dbReference type="ARBA" id="ARBA00016507"/>
    </source>
</evidence>
<dbReference type="GO" id="GO:0071973">
    <property type="term" value="P:bacterial-type flagellum-dependent cell motility"/>
    <property type="evidence" value="ECO:0007669"/>
    <property type="project" value="InterPro"/>
</dbReference>
<feature type="domain" description="Flagellar assembly protein FliH/Type III secretion system HrpE" evidence="11">
    <location>
        <begin position="105"/>
        <end position="227"/>
    </location>
</feature>
<dbReference type="GO" id="GO:0009288">
    <property type="term" value="C:bacterial-type flagellum"/>
    <property type="evidence" value="ECO:0007669"/>
    <property type="project" value="InterPro"/>
</dbReference>
<feature type="compositionally biased region" description="Basic and acidic residues" evidence="10">
    <location>
        <begin position="34"/>
        <end position="68"/>
    </location>
</feature>
<dbReference type="PRINTS" id="PR01003">
    <property type="entry name" value="FLGFLIH"/>
</dbReference>
<keyword evidence="7" id="KW-1005">Bacterial flagellum biogenesis</keyword>
<evidence type="ECO:0000313" key="13">
    <source>
        <dbReference type="Proteomes" id="UP000664303"/>
    </source>
</evidence>
<evidence type="ECO:0000256" key="9">
    <source>
        <dbReference type="ARBA" id="ARBA00023225"/>
    </source>
</evidence>
<comment type="similarity">
    <text evidence="3">Belongs to the FliH family.</text>
</comment>
<evidence type="ECO:0000256" key="1">
    <source>
        <dbReference type="ARBA" id="ARBA00003041"/>
    </source>
</evidence>
<keyword evidence="8" id="KW-0653">Protein transport</keyword>
<keyword evidence="9" id="KW-1006">Bacterial flagellum protein export</keyword>
<keyword evidence="13" id="KW-1185">Reference proteome</keyword>
<gene>
    <name evidence="12" type="ORF">JYP50_04455</name>
</gene>
<dbReference type="GO" id="GO:0015031">
    <property type="term" value="P:protein transport"/>
    <property type="evidence" value="ECO:0007669"/>
    <property type="project" value="UniProtKB-KW"/>
</dbReference>
<evidence type="ECO:0000256" key="2">
    <source>
        <dbReference type="ARBA" id="ARBA00004496"/>
    </source>
</evidence>
<reference evidence="12" key="1">
    <citation type="submission" date="2021-02" db="EMBL/GenBank/DDBJ databases">
        <title>PHA producing bacteria isolated from coastal sediment in Guangdong, Shenzhen.</title>
        <authorList>
            <person name="Zheng W."/>
            <person name="Yu S."/>
            <person name="Huang Y."/>
        </authorList>
    </citation>
    <scope>NUCLEOTIDE SEQUENCE</scope>
    <source>
        <strain evidence="12">TN14-10</strain>
    </source>
</reference>
<dbReference type="InterPro" id="IPR018035">
    <property type="entry name" value="Flagellar_FliH/T3SS_HrpE"/>
</dbReference>
<protein>
    <recommendedName>
        <fullName evidence="4">Flagellar assembly protein FliH</fullName>
    </recommendedName>
</protein>
<comment type="function">
    <text evidence="1">Needed for flagellar regrowth and assembly.</text>
</comment>
<keyword evidence="12" id="KW-0966">Cell projection</keyword>
<evidence type="ECO:0000256" key="7">
    <source>
        <dbReference type="ARBA" id="ARBA00022795"/>
    </source>
</evidence>
<comment type="caution">
    <text evidence="12">The sequence shown here is derived from an EMBL/GenBank/DDBJ whole genome shotgun (WGS) entry which is preliminary data.</text>
</comment>
<evidence type="ECO:0000256" key="10">
    <source>
        <dbReference type="SAM" id="MobiDB-lite"/>
    </source>
</evidence>
<feature type="region of interest" description="Disordered" evidence="10">
    <location>
        <begin position="1"/>
        <end position="68"/>
    </location>
</feature>
<dbReference type="RefSeq" id="WP_206559272.1">
    <property type="nucleotide sequence ID" value="NZ_JAFKCZ010000003.1"/>
</dbReference>
<proteinExistence type="inferred from homology"/>
<dbReference type="Proteomes" id="UP000664303">
    <property type="component" value="Unassembled WGS sequence"/>
</dbReference>
<name>A0A939DD20_9GAMM</name>
<comment type="subcellular location">
    <subcellularLocation>
        <location evidence="2">Cytoplasm</location>
    </subcellularLocation>
</comment>
<dbReference type="EMBL" id="JAFKCZ010000003">
    <property type="protein sequence ID" value="MBN7795829.1"/>
    <property type="molecule type" value="Genomic_DNA"/>
</dbReference>
<dbReference type="GO" id="GO:0044781">
    <property type="term" value="P:bacterial-type flagellum organization"/>
    <property type="evidence" value="ECO:0007669"/>
    <property type="project" value="UniProtKB-KW"/>
</dbReference>
<evidence type="ECO:0000259" key="11">
    <source>
        <dbReference type="Pfam" id="PF02108"/>
    </source>
</evidence>
<dbReference type="PANTHER" id="PTHR34982:SF1">
    <property type="entry name" value="FLAGELLAR ASSEMBLY PROTEIN FLIH"/>
    <property type="match status" value="1"/>
</dbReference>
<dbReference type="InterPro" id="IPR051472">
    <property type="entry name" value="T3SS_Stator/FliH"/>
</dbReference>
<keyword evidence="5" id="KW-0813">Transport</keyword>
<dbReference type="AlphaFoldDB" id="A0A939DD20"/>
<organism evidence="12 13">
    <name type="scientific">Parahaliea mediterranea</name>
    <dbReference type="NCBI Taxonomy" id="651086"/>
    <lineage>
        <taxon>Bacteria</taxon>
        <taxon>Pseudomonadati</taxon>
        <taxon>Pseudomonadota</taxon>
        <taxon>Gammaproteobacteria</taxon>
        <taxon>Cellvibrionales</taxon>
        <taxon>Halieaceae</taxon>
        <taxon>Parahaliea</taxon>
    </lineage>
</organism>
<dbReference type="InterPro" id="IPR000563">
    <property type="entry name" value="Flag_FliH"/>
</dbReference>